<dbReference type="PANTHER" id="PTHR43574">
    <property type="entry name" value="EPIMERASE-RELATED"/>
    <property type="match status" value="1"/>
</dbReference>
<organism evidence="5 6">
    <name type="scientific">Stephanodiscus triporus</name>
    <dbReference type="NCBI Taxonomy" id="2934178"/>
    <lineage>
        <taxon>Eukaryota</taxon>
        <taxon>Sar</taxon>
        <taxon>Stramenopiles</taxon>
        <taxon>Ochrophyta</taxon>
        <taxon>Bacillariophyta</taxon>
        <taxon>Coscinodiscophyceae</taxon>
        <taxon>Thalassiosirophycidae</taxon>
        <taxon>Stephanodiscales</taxon>
        <taxon>Stephanodiscaceae</taxon>
        <taxon>Stephanodiscus</taxon>
    </lineage>
</organism>
<protein>
    <recommendedName>
        <fullName evidence="4">NAD-dependent epimerase/dehydratase domain-containing protein</fullName>
    </recommendedName>
</protein>
<dbReference type="Pfam" id="PF01370">
    <property type="entry name" value="Epimerase"/>
    <property type="match status" value="1"/>
</dbReference>
<dbReference type="EMBL" id="JALLAZ020001289">
    <property type="protein sequence ID" value="KAL3777440.1"/>
    <property type="molecule type" value="Genomic_DNA"/>
</dbReference>
<dbReference type="InterPro" id="IPR001509">
    <property type="entry name" value="Epimerase_deHydtase"/>
</dbReference>
<accession>A0ABD3NN23</accession>
<dbReference type="Gene3D" id="3.90.25.10">
    <property type="entry name" value="UDP-galactose 4-epimerase, domain 1"/>
    <property type="match status" value="1"/>
</dbReference>
<keyword evidence="6" id="KW-1185">Reference proteome</keyword>
<evidence type="ECO:0000256" key="2">
    <source>
        <dbReference type="ARBA" id="ARBA00023027"/>
    </source>
</evidence>
<name>A0ABD3NN23_9STRA</name>
<feature type="domain" description="NAD-dependent epimerase/dehydratase" evidence="4">
    <location>
        <begin position="27"/>
        <end position="165"/>
    </location>
</feature>
<sequence length="712" mass="77339">MEGLLEEMRLMIDRANSSNNNDPVRLPQFVYASSHEVYDRISSADVKGRGKQQQQPNPPPFREDLPVTTPSSMHGTAKLIDEVLASAYHSTHGIYSVGLRFFNVYGPWNSPGTVVFDLAERAIALNADPSVGPDDVGLDPHHEEDVNDYIFVDDAVDAILGAMQYRPPDTDGPPPPVVFNVGTGRGTSMRELKGELSRHFPKALGSGGGGGVASDGRQRLPTKSVASTALSGSLLGFRARVGLEEGLARTLTWHRDRMFPYGRNPNVEETPESLGVEKNIVQSLATTRRRASAAAADGGEEEGEECSPLDRECLRDALAFPCASECRRLDRCTPSAWDDISRLSKVVTAGCDAVLYTVLLDEDAEQIPSAISATSTDYLPFMGAGLPEDVGKRTQARCNIAFVSSESPLVERLKSEGEEYLDEDRVLPPLLRHGFWTVLPVPTPSASHGNTSWLHAFDGSFALEYLPKVSPGRFFDPSVRFAVYAAPTVLVKNLSNVLKRMESGPVPPISPEDGSSTHTGNGSSSSTAMMIASKRPSCDPAQRGAPCMNTYTRPPTNDLIQSRVYNMVRMALRGDLLGGGLDPVLDSSLVVHSLREEESRLFRCDVYGEAAQWGASTDERALEFIISLHDLWSRAFVHWTGGSKPWWIDAGGSGGVKAAVVGNEKGEGLLLEDTSSRIAQQEGKWMGIITQTDSYLFAHIVPSEDMGVVYLE</sequence>
<gene>
    <name evidence="5" type="ORF">ACHAW5_004953</name>
</gene>
<evidence type="ECO:0000313" key="5">
    <source>
        <dbReference type="EMBL" id="KAL3777440.1"/>
    </source>
</evidence>
<dbReference type="Gene3D" id="3.40.50.720">
    <property type="entry name" value="NAD(P)-binding Rossmann-like Domain"/>
    <property type="match status" value="1"/>
</dbReference>
<keyword evidence="2" id="KW-0520">NAD</keyword>
<comment type="caution">
    <text evidence="5">The sequence shown here is derived from an EMBL/GenBank/DDBJ whole genome shotgun (WGS) entry which is preliminary data.</text>
</comment>
<feature type="region of interest" description="Disordered" evidence="3">
    <location>
        <begin position="501"/>
        <end position="527"/>
    </location>
</feature>
<reference evidence="5 6" key="1">
    <citation type="submission" date="2024-10" db="EMBL/GenBank/DDBJ databases">
        <title>Updated reference genomes for cyclostephanoid diatoms.</title>
        <authorList>
            <person name="Roberts W.R."/>
            <person name="Alverson A.J."/>
        </authorList>
    </citation>
    <scope>NUCLEOTIDE SEQUENCE [LARGE SCALE GENOMIC DNA]</scope>
    <source>
        <strain evidence="5 6">AJA276-08</strain>
    </source>
</reference>
<proteinExistence type="inferred from homology"/>
<dbReference type="InterPro" id="IPR036291">
    <property type="entry name" value="NAD(P)-bd_dom_sf"/>
</dbReference>
<dbReference type="SUPFAM" id="SSF51735">
    <property type="entry name" value="NAD(P)-binding Rossmann-fold domains"/>
    <property type="match status" value="1"/>
</dbReference>
<evidence type="ECO:0000313" key="6">
    <source>
        <dbReference type="Proteomes" id="UP001530315"/>
    </source>
</evidence>
<evidence type="ECO:0000256" key="1">
    <source>
        <dbReference type="ARBA" id="ARBA00007637"/>
    </source>
</evidence>
<evidence type="ECO:0000256" key="3">
    <source>
        <dbReference type="SAM" id="MobiDB-lite"/>
    </source>
</evidence>
<evidence type="ECO:0000259" key="4">
    <source>
        <dbReference type="Pfam" id="PF01370"/>
    </source>
</evidence>
<dbReference type="Proteomes" id="UP001530315">
    <property type="component" value="Unassembled WGS sequence"/>
</dbReference>
<dbReference type="AlphaFoldDB" id="A0ABD3NN23"/>
<feature type="region of interest" description="Disordered" evidence="3">
    <location>
        <begin position="44"/>
        <end position="70"/>
    </location>
</feature>
<feature type="compositionally biased region" description="Low complexity" evidence="3">
    <location>
        <begin position="514"/>
        <end position="527"/>
    </location>
</feature>
<comment type="similarity">
    <text evidence="1">Belongs to the NAD(P)-dependent epimerase/dehydratase family.</text>
</comment>